<dbReference type="PRINTS" id="PR00080">
    <property type="entry name" value="SDRFAMILY"/>
</dbReference>
<accession>A0A8J3S9D5</accession>
<evidence type="ECO:0000256" key="2">
    <source>
        <dbReference type="ARBA" id="ARBA00023002"/>
    </source>
</evidence>
<dbReference type="NCBIfam" id="NF005559">
    <property type="entry name" value="PRK07231.1"/>
    <property type="match status" value="1"/>
</dbReference>
<comment type="similarity">
    <text evidence="1">Belongs to the short-chain dehydrogenases/reductases (SDR) family.</text>
</comment>
<evidence type="ECO:0000313" key="5">
    <source>
        <dbReference type="Proteomes" id="UP000655044"/>
    </source>
</evidence>
<keyword evidence="2" id="KW-0560">Oxidoreductase</keyword>
<evidence type="ECO:0000256" key="1">
    <source>
        <dbReference type="ARBA" id="ARBA00006484"/>
    </source>
</evidence>
<dbReference type="SUPFAM" id="SSF51735">
    <property type="entry name" value="NAD(P)-binding Rossmann-fold domains"/>
    <property type="match status" value="1"/>
</dbReference>
<name>A0A8J3S9D5_PLARO</name>
<dbReference type="PANTHER" id="PTHR42760:SF133">
    <property type="entry name" value="3-OXOACYL-[ACYL-CARRIER-PROTEIN] REDUCTASE"/>
    <property type="match status" value="1"/>
</dbReference>
<dbReference type="EMBL" id="BOOI01000104">
    <property type="protein sequence ID" value="GIH89100.1"/>
    <property type="molecule type" value="Genomic_DNA"/>
</dbReference>
<reference evidence="4" key="1">
    <citation type="submission" date="2021-01" db="EMBL/GenBank/DDBJ databases">
        <title>Whole genome shotgun sequence of Planobispora rosea NBRC 15558.</title>
        <authorList>
            <person name="Komaki H."/>
            <person name="Tamura T."/>
        </authorList>
    </citation>
    <scope>NUCLEOTIDE SEQUENCE</scope>
    <source>
        <strain evidence="4">NBRC 15558</strain>
    </source>
</reference>
<dbReference type="GO" id="GO:0016616">
    <property type="term" value="F:oxidoreductase activity, acting on the CH-OH group of donors, NAD or NADP as acceptor"/>
    <property type="evidence" value="ECO:0007669"/>
    <property type="project" value="TreeGrafter"/>
</dbReference>
<keyword evidence="5" id="KW-1185">Reference proteome</keyword>
<comment type="caution">
    <text evidence="4">The sequence shown here is derived from an EMBL/GenBank/DDBJ whole genome shotgun (WGS) entry which is preliminary data.</text>
</comment>
<dbReference type="PRINTS" id="PR00081">
    <property type="entry name" value="GDHRDH"/>
</dbReference>
<dbReference type="Proteomes" id="UP000655044">
    <property type="component" value="Unassembled WGS sequence"/>
</dbReference>
<organism evidence="4 5">
    <name type="scientific">Planobispora rosea</name>
    <dbReference type="NCBI Taxonomy" id="35762"/>
    <lineage>
        <taxon>Bacteria</taxon>
        <taxon>Bacillati</taxon>
        <taxon>Actinomycetota</taxon>
        <taxon>Actinomycetes</taxon>
        <taxon>Streptosporangiales</taxon>
        <taxon>Streptosporangiaceae</taxon>
        <taxon>Planobispora</taxon>
    </lineage>
</organism>
<sequence>MNDSIIANDHPEQTTQESEVPSKDRLLEGKVAIVTGAARGQGASHAKHLAQEGAYVLLTDILDDLGKTVAQELRDQGHQAGYARLDVRDSAQWNEVVAELVKTKGSLDILVNNAGVCEVSAVEECSDTEWALVMETNAGGVLRGCRSAIPAMKATGGGVIVNTASVQAVKGTWGYAAYQASKAAVVALTRSMAITYAKENIRVNAIAPSAVNTEMLKHEMEHFATNEYFDFDTWLWSQPISRVAEPEEVSKLVVFLVSDLSAYSTGGVFPVDGGLLAG</sequence>
<gene>
    <name evidence="4" type="primary">fabG3_2</name>
    <name evidence="4" type="ORF">Pro02_75080</name>
</gene>
<evidence type="ECO:0000313" key="4">
    <source>
        <dbReference type="EMBL" id="GIH89100.1"/>
    </source>
</evidence>
<dbReference type="Gene3D" id="3.40.50.720">
    <property type="entry name" value="NAD(P)-binding Rossmann-like Domain"/>
    <property type="match status" value="1"/>
</dbReference>
<dbReference type="InterPro" id="IPR002347">
    <property type="entry name" value="SDR_fam"/>
</dbReference>
<dbReference type="InterPro" id="IPR036291">
    <property type="entry name" value="NAD(P)-bd_dom_sf"/>
</dbReference>
<proteinExistence type="inferred from homology"/>
<dbReference type="RefSeq" id="WP_189244073.1">
    <property type="nucleotide sequence ID" value="NZ_BMQP01000074.1"/>
</dbReference>
<dbReference type="Pfam" id="PF13561">
    <property type="entry name" value="adh_short_C2"/>
    <property type="match status" value="1"/>
</dbReference>
<protein>
    <submittedName>
        <fullName evidence="4">3-alpha-(Or 20-beta)-hydroxysteroid dehydrogenase</fullName>
    </submittedName>
</protein>
<dbReference type="PANTHER" id="PTHR42760">
    <property type="entry name" value="SHORT-CHAIN DEHYDROGENASES/REDUCTASES FAMILY MEMBER"/>
    <property type="match status" value="1"/>
</dbReference>
<evidence type="ECO:0000256" key="3">
    <source>
        <dbReference type="SAM" id="MobiDB-lite"/>
    </source>
</evidence>
<dbReference type="AlphaFoldDB" id="A0A8J3S9D5"/>
<dbReference type="CDD" id="cd05233">
    <property type="entry name" value="SDR_c"/>
    <property type="match status" value="1"/>
</dbReference>
<feature type="region of interest" description="Disordered" evidence="3">
    <location>
        <begin position="1"/>
        <end position="21"/>
    </location>
</feature>
<dbReference type="FunFam" id="3.40.50.720:FF:000084">
    <property type="entry name" value="Short-chain dehydrogenase reductase"/>
    <property type="match status" value="1"/>
</dbReference>